<evidence type="ECO:0000313" key="2">
    <source>
        <dbReference type="Proteomes" id="UP001231518"/>
    </source>
</evidence>
<keyword evidence="2" id="KW-1185">Reference proteome</keyword>
<protein>
    <submittedName>
        <fullName evidence="1">Uncharacterized protein</fullName>
    </submittedName>
</protein>
<proteinExistence type="predicted"/>
<comment type="caution">
    <text evidence="1">The sequence shown here is derived from an EMBL/GenBank/DDBJ whole genome shotgun (WGS) entry which is preliminary data.</text>
</comment>
<reference evidence="1" key="1">
    <citation type="submission" date="2023-03" db="EMBL/GenBank/DDBJ databases">
        <title>Chromosome-level genomes of two armyworms, Mythimna separata and Mythimna loreyi, provide insights into the biosynthesis and reception of sex pheromones.</title>
        <authorList>
            <person name="Zhao H."/>
        </authorList>
    </citation>
    <scope>NUCLEOTIDE SEQUENCE</scope>
    <source>
        <strain evidence="1">BeijingLab</strain>
        <tissue evidence="1">Pupa</tissue>
    </source>
</reference>
<dbReference type="EMBL" id="JARGEI010000005">
    <property type="protein sequence ID" value="KAJ8731557.1"/>
    <property type="molecule type" value="Genomic_DNA"/>
</dbReference>
<evidence type="ECO:0000313" key="1">
    <source>
        <dbReference type="EMBL" id="KAJ8731557.1"/>
    </source>
</evidence>
<accession>A0AAD7YYU3</accession>
<organism evidence="1 2">
    <name type="scientific">Mythimna separata</name>
    <name type="common">Oriental armyworm</name>
    <name type="synonym">Pseudaletia separata</name>
    <dbReference type="NCBI Taxonomy" id="271217"/>
    <lineage>
        <taxon>Eukaryota</taxon>
        <taxon>Metazoa</taxon>
        <taxon>Ecdysozoa</taxon>
        <taxon>Arthropoda</taxon>
        <taxon>Hexapoda</taxon>
        <taxon>Insecta</taxon>
        <taxon>Pterygota</taxon>
        <taxon>Neoptera</taxon>
        <taxon>Endopterygota</taxon>
        <taxon>Lepidoptera</taxon>
        <taxon>Glossata</taxon>
        <taxon>Ditrysia</taxon>
        <taxon>Noctuoidea</taxon>
        <taxon>Noctuidae</taxon>
        <taxon>Noctuinae</taxon>
        <taxon>Hadenini</taxon>
        <taxon>Mythimna</taxon>
    </lineage>
</organism>
<dbReference type="AlphaFoldDB" id="A0AAD7YYU3"/>
<sequence length="104" mass="11542">MPALFIKISSFPNFFKVSSIILLTSASFETSATITRGFPHCFATTSNFTLFLPTIATLAPSSANLMAIAAPIPELPPVTITTLSWKFMFMTNYKRVLIYLSQRQ</sequence>
<gene>
    <name evidence="1" type="ORF">PYW07_004721</name>
</gene>
<dbReference type="Proteomes" id="UP001231518">
    <property type="component" value="Chromosome 16"/>
</dbReference>
<name>A0AAD7YYU3_MYTSE</name>